<reference evidence="1" key="1">
    <citation type="journal article" date="2020" name="J. ISSAAS">
        <title>Lactobacilli and other gastrointestinal microbiota of Peromyscus leucopus, reservoir host for agents of Lyme disease and other zoonoses in North America.</title>
        <authorList>
            <person name="Milovic A."/>
            <person name="Bassam K."/>
            <person name="Shao H."/>
            <person name="Chatzistamou I."/>
            <person name="Tufts D.M."/>
            <person name="Diuk-Wasser M."/>
            <person name="Barbour A.G."/>
        </authorList>
    </citation>
    <scope>NUCLEOTIDE SEQUENCE</scope>
    <source>
        <strain evidence="1">LL90</strain>
    </source>
</reference>
<organism evidence="1">
    <name type="scientific">uncultured Alphaproteobacteria bacterium</name>
    <dbReference type="NCBI Taxonomy" id="91750"/>
    <lineage>
        <taxon>Bacteria</taxon>
        <taxon>Pseudomonadati</taxon>
        <taxon>Pseudomonadota</taxon>
        <taxon>Alphaproteobacteria</taxon>
        <taxon>environmental samples</taxon>
    </lineage>
</organism>
<proteinExistence type="predicted"/>
<protein>
    <submittedName>
        <fullName evidence="1">Uncharacterized protein</fullName>
    </submittedName>
</protein>
<sequence>MSENTSSQQSGRYDMLQNAAGEILIIIEYREGGPENPRLVYDGGDQALLYRSRESAFMLNSIANEARMPLKSVNEVLMVEIENDDVAREYKVPVRVVRSLKLLG</sequence>
<gene>
    <name evidence="1" type="ORF">PlAlph_3920</name>
</gene>
<dbReference type="AlphaFoldDB" id="A0A6G8F2H0"/>
<dbReference type="EMBL" id="MN990730">
    <property type="protein sequence ID" value="QIM10500.1"/>
    <property type="molecule type" value="Genomic_DNA"/>
</dbReference>
<evidence type="ECO:0000313" key="1">
    <source>
        <dbReference type="EMBL" id="QIM10500.1"/>
    </source>
</evidence>
<accession>A0A6G8F2H0</accession>
<name>A0A6G8F2H0_9PROT</name>